<evidence type="ECO:0000256" key="3">
    <source>
        <dbReference type="ARBA" id="ARBA00023002"/>
    </source>
</evidence>
<evidence type="ECO:0000256" key="2">
    <source>
        <dbReference type="ARBA" id="ARBA00022827"/>
    </source>
</evidence>
<dbReference type="GO" id="GO:0004497">
    <property type="term" value="F:monooxygenase activity"/>
    <property type="evidence" value="ECO:0007669"/>
    <property type="project" value="UniProtKB-KW"/>
</dbReference>
<dbReference type="KEGG" id="nod:FOH10_03455"/>
<dbReference type="PANTHER" id="PTHR47178:SF6">
    <property type="entry name" value="FAD-BINDING DOMAIN-CONTAINING PROTEIN"/>
    <property type="match status" value="1"/>
</dbReference>
<name>A0A516NWA8_9NOCA</name>
<reference evidence="6 7" key="1">
    <citation type="submission" date="2019-07" db="EMBL/GenBank/DDBJ databases">
        <title>Complete Genome Sequence and Methylome Analysis of Nocardia otitidis-caviarum NEB252.</title>
        <authorList>
            <person name="Fomenkov A."/>
            <person name="Anton B.P."/>
            <person name="Vincze T."/>
            <person name="Roberts R.J."/>
        </authorList>
    </citation>
    <scope>NUCLEOTIDE SEQUENCE [LARGE SCALE GENOMIC DNA]</scope>
    <source>
        <strain evidence="6 7">NEB252</strain>
    </source>
</reference>
<keyword evidence="3" id="KW-0560">Oxidoreductase</keyword>
<dbReference type="EMBL" id="CP041695">
    <property type="protein sequence ID" value="QDP83171.1"/>
    <property type="molecule type" value="Genomic_DNA"/>
</dbReference>
<keyword evidence="2" id="KW-0274">FAD</keyword>
<protein>
    <submittedName>
        <fullName evidence="6">FAD-dependent monooxygenase</fullName>
    </submittedName>
</protein>
<dbReference type="GO" id="GO:0071949">
    <property type="term" value="F:FAD binding"/>
    <property type="evidence" value="ECO:0007669"/>
    <property type="project" value="InterPro"/>
</dbReference>
<keyword evidence="4 6" id="KW-0503">Monooxygenase</keyword>
<dbReference type="Pfam" id="PF13450">
    <property type="entry name" value="NAD_binding_8"/>
    <property type="match status" value="1"/>
</dbReference>
<dbReference type="Pfam" id="PF01494">
    <property type="entry name" value="FAD_binding_3"/>
    <property type="match status" value="1"/>
</dbReference>
<proteinExistence type="predicted"/>
<dbReference type="InterPro" id="IPR002938">
    <property type="entry name" value="FAD-bd"/>
</dbReference>
<dbReference type="SUPFAM" id="SSF51905">
    <property type="entry name" value="FAD/NAD(P)-binding domain"/>
    <property type="match status" value="1"/>
</dbReference>
<evidence type="ECO:0000313" key="6">
    <source>
        <dbReference type="EMBL" id="QDP83171.1"/>
    </source>
</evidence>
<evidence type="ECO:0000256" key="1">
    <source>
        <dbReference type="ARBA" id="ARBA00022630"/>
    </source>
</evidence>
<keyword evidence="1" id="KW-0285">Flavoprotein</keyword>
<dbReference type="Proteomes" id="UP000317039">
    <property type="component" value="Chromosome"/>
</dbReference>
<dbReference type="PANTHER" id="PTHR47178">
    <property type="entry name" value="MONOOXYGENASE, FAD-BINDING"/>
    <property type="match status" value="1"/>
</dbReference>
<evidence type="ECO:0000313" key="7">
    <source>
        <dbReference type="Proteomes" id="UP000317039"/>
    </source>
</evidence>
<dbReference type="AlphaFoldDB" id="A0A516NWA8"/>
<feature type="domain" description="FAD-binding" evidence="5">
    <location>
        <begin position="302"/>
        <end position="356"/>
    </location>
</feature>
<organism evidence="6 7">
    <name type="scientific">Nocardia otitidiscaviarum</name>
    <dbReference type="NCBI Taxonomy" id="1823"/>
    <lineage>
        <taxon>Bacteria</taxon>
        <taxon>Bacillati</taxon>
        <taxon>Actinomycetota</taxon>
        <taxon>Actinomycetes</taxon>
        <taxon>Mycobacteriales</taxon>
        <taxon>Nocardiaceae</taxon>
        <taxon>Nocardia</taxon>
    </lineage>
</organism>
<evidence type="ECO:0000256" key="4">
    <source>
        <dbReference type="ARBA" id="ARBA00023033"/>
    </source>
</evidence>
<gene>
    <name evidence="6" type="ORF">FOH10_03455</name>
</gene>
<dbReference type="PRINTS" id="PR00420">
    <property type="entry name" value="RNGMNOXGNASE"/>
</dbReference>
<evidence type="ECO:0000259" key="5">
    <source>
        <dbReference type="Pfam" id="PF01494"/>
    </source>
</evidence>
<accession>A0A516NWA8</accession>
<sequence length="424" mass="45868">MSEQISVAIAGAGLGGLCLAQSLLRSGFDVHVYERDASAHSRRQGYRITTDEYGIDALRRSLPPHLFELYLATASDPSGTGYFRFVNQRMGSVFTLTFEGGPGGTDLRTPRQADRQTLRALLLSGLGDRVHFGKAAAGVDVAADSATLRFTDGAAVTAALVVGADGANSPLRQRLLPDCEPERLGLTAIYGRSRLVHDGRALVPESLVNSGVLALGDAPGSSFFFTTMRFPRSPREAFARFGSDREAPVDDDYVMWAVNLPGSAFPADRRGDSAELHAMALAAVGDYHPVLRRLVERADIEDTLEVPMRAAVRPTDWSGSRATLLGDAVHLMPPFNAHGGNTALRDAALLGERLRDAAERGMPLVNAVEDYQRELLDYAFAEVADAKRMMARATTRNPLLRWALLRAVPWARSRRGNVLDLAAA</sequence>
<dbReference type="InterPro" id="IPR036188">
    <property type="entry name" value="FAD/NAD-bd_sf"/>
</dbReference>
<dbReference type="Gene3D" id="3.50.50.60">
    <property type="entry name" value="FAD/NAD(P)-binding domain"/>
    <property type="match status" value="1"/>
</dbReference>